<proteinExistence type="inferred from homology"/>
<dbReference type="InterPro" id="IPR007527">
    <property type="entry name" value="Znf_SWIM"/>
</dbReference>
<evidence type="ECO:0000256" key="4">
    <source>
        <dbReference type="ARBA" id="ARBA00022833"/>
    </source>
</evidence>
<dbReference type="Pfam" id="PF04434">
    <property type="entry name" value="SWIM"/>
    <property type="match status" value="1"/>
</dbReference>
<keyword evidence="2 6" id="KW-0479">Metal-binding</keyword>
<keyword evidence="8" id="KW-1185">Reference proteome</keyword>
<gene>
    <name evidence="9" type="primary">LOC110428595</name>
</gene>
<reference evidence="9" key="1">
    <citation type="submission" date="2025-08" db="UniProtKB">
        <authorList>
            <consortium name="RefSeq"/>
        </authorList>
    </citation>
    <scope>IDENTIFICATION</scope>
    <source>
        <tissue evidence="9">Leaf</tissue>
    </source>
</reference>
<organism evidence="8 9">
    <name type="scientific">Herrania umbratica</name>
    <dbReference type="NCBI Taxonomy" id="108875"/>
    <lineage>
        <taxon>Eukaryota</taxon>
        <taxon>Viridiplantae</taxon>
        <taxon>Streptophyta</taxon>
        <taxon>Embryophyta</taxon>
        <taxon>Tracheophyta</taxon>
        <taxon>Spermatophyta</taxon>
        <taxon>Magnoliopsida</taxon>
        <taxon>eudicotyledons</taxon>
        <taxon>Gunneridae</taxon>
        <taxon>Pentapetalae</taxon>
        <taxon>rosids</taxon>
        <taxon>malvids</taxon>
        <taxon>Malvales</taxon>
        <taxon>Malvaceae</taxon>
        <taxon>Byttnerioideae</taxon>
        <taxon>Herrania</taxon>
    </lineage>
</organism>
<evidence type="ECO:0000256" key="6">
    <source>
        <dbReference type="RuleBase" id="RU367018"/>
    </source>
</evidence>
<evidence type="ECO:0000256" key="1">
    <source>
        <dbReference type="ARBA" id="ARBA00005889"/>
    </source>
</evidence>
<dbReference type="PANTHER" id="PTHR31669:SF251">
    <property type="entry name" value="PROTEIN FAR1-RELATED SEQUENCE"/>
    <property type="match status" value="1"/>
</dbReference>
<keyword evidence="6" id="KW-0539">Nucleus</keyword>
<evidence type="ECO:0000313" key="8">
    <source>
        <dbReference type="Proteomes" id="UP000504621"/>
    </source>
</evidence>
<dbReference type="OrthoDB" id="1726951at2759"/>
<evidence type="ECO:0000256" key="3">
    <source>
        <dbReference type="ARBA" id="ARBA00022771"/>
    </source>
</evidence>
<dbReference type="PANTHER" id="PTHR31669">
    <property type="entry name" value="PROTEIN FAR1-RELATED SEQUENCE 10-RELATED"/>
    <property type="match status" value="1"/>
</dbReference>
<dbReference type="PROSITE" id="PS50966">
    <property type="entry name" value="ZF_SWIM"/>
    <property type="match status" value="1"/>
</dbReference>
<feature type="non-terminal residue" evidence="9">
    <location>
        <position position="1"/>
    </location>
</feature>
<sequence length="234" mass="27115">IEKHAASVYTRRTFKKFINEMRLQQLYFHEYRIDDEPFIRVYYLIKYGDLSEWIRVEFHVDDDNIKCSCLKFVTKGIPCPHIIHVMILEQLNRIPLTLIMKRWTKNAKDDAPVVVDNNVDPQYQRMLRCFLDDNDVDVYERNKKVWPFQLGTFFGGDSSEDHFHTQESSIKDLTKEGIIDSDGEVLARGKGTYKTQHSAITGFERVTGKGKAALPPTAAYYLLTSYVMGSDSDG</sequence>
<evidence type="ECO:0000256" key="2">
    <source>
        <dbReference type="ARBA" id="ARBA00022723"/>
    </source>
</evidence>
<dbReference type="GeneID" id="110428595"/>
<protein>
    <recommendedName>
        <fullName evidence="6">Protein FAR1-RELATED SEQUENCE</fullName>
    </recommendedName>
</protein>
<comment type="similarity">
    <text evidence="1 6">Belongs to the FHY3/FAR1 family.</text>
</comment>
<comment type="subcellular location">
    <subcellularLocation>
        <location evidence="6">Nucleus</location>
    </subcellularLocation>
</comment>
<keyword evidence="3 5" id="KW-0863">Zinc-finger</keyword>
<comment type="function">
    <text evidence="6">Putative transcription activator involved in regulating light control of development.</text>
</comment>
<dbReference type="Proteomes" id="UP000504621">
    <property type="component" value="Unplaced"/>
</dbReference>
<dbReference type="InterPro" id="IPR031052">
    <property type="entry name" value="FHY3/FAR1"/>
</dbReference>
<keyword evidence="4 6" id="KW-0862">Zinc</keyword>
<feature type="domain" description="SWIM-type" evidence="7">
    <location>
        <begin position="54"/>
        <end position="90"/>
    </location>
</feature>
<dbReference type="InterPro" id="IPR006564">
    <property type="entry name" value="Znf_PMZ"/>
</dbReference>
<evidence type="ECO:0000313" key="9">
    <source>
        <dbReference type="RefSeq" id="XP_021300136.1"/>
    </source>
</evidence>
<accession>A0A6J1BKZ4</accession>
<dbReference type="GO" id="GO:0008270">
    <property type="term" value="F:zinc ion binding"/>
    <property type="evidence" value="ECO:0007669"/>
    <property type="project" value="UniProtKB-UniRule"/>
</dbReference>
<dbReference type="GO" id="GO:0006355">
    <property type="term" value="P:regulation of DNA-templated transcription"/>
    <property type="evidence" value="ECO:0007669"/>
    <property type="project" value="UniProtKB-UniRule"/>
</dbReference>
<name>A0A6J1BKZ4_9ROSI</name>
<evidence type="ECO:0000256" key="5">
    <source>
        <dbReference type="PROSITE-ProRule" id="PRU00325"/>
    </source>
</evidence>
<evidence type="ECO:0000259" key="7">
    <source>
        <dbReference type="PROSITE" id="PS50966"/>
    </source>
</evidence>
<dbReference type="AlphaFoldDB" id="A0A6J1BKZ4"/>
<dbReference type="SMART" id="SM00575">
    <property type="entry name" value="ZnF_PMZ"/>
    <property type="match status" value="1"/>
</dbReference>
<dbReference type="GO" id="GO:0005634">
    <property type="term" value="C:nucleus"/>
    <property type="evidence" value="ECO:0007669"/>
    <property type="project" value="UniProtKB-SubCell"/>
</dbReference>
<dbReference type="RefSeq" id="XP_021300136.1">
    <property type="nucleotide sequence ID" value="XM_021444461.1"/>
</dbReference>